<dbReference type="AlphaFoldDB" id="A0A9X4MJT2"/>
<protein>
    <submittedName>
        <fullName evidence="2">Uncharacterized protein</fullName>
    </submittedName>
</protein>
<comment type="caution">
    <text evidence="2">The sequence shown here is derived from an EMBL/GenBank/DDBJ whole genome shotgun (WGS) entry which is preliminary data.</text>
</comment>
<dbReference type="Proteomes" id="UP001152879">
    <property type="component" value="Unassembled WGS sequence"/>
</dbReference>
<reference evidence="2" key="1">
    <citation type="submission" date="2022-07" db="EMBL/GenBank/DDBJ databases">
        <title>Whole Genome Sequencing of Streptococcus suis.</title>
        <authorList>
            <person name="Dai X."/>
            <person name="Huang J."/>
            <person name="Wang L."/>
        </authorList>
    </citation>
    <scope>NUCLEOTIDE SEQUENCE</scope>
    <source>
        <strain evidence="2">SFB2</strain>
    </source>
</reference>
<dbReference type="EMBL" id="JANFML010000002">
    <property type="protein sequence ID" value="MDG4511527.1"/>
    <property type="molecule type" value="Genomic_DNA"/>
</dbReference>
<gene>
    <name evidence="2" type="ORF">NOL15_01395</name>
</gene>
<organism evidence="2 3">
    <name type="scientific">Streptococcus suis</name>
    <dbReference type="NCBI Taxonomy" id="1307"/>
    <lineage>
        <taxon>Bacteria</taxon>
        <taxon>Bacillati</taxon>
        <taxon>Bacillota</taxon>
        <taxon>Bacilli</taxon>
        <taxon>Lactobacillales</taxon>
        <taxon>Streptococcaceae</taxon>
        <taxon>Streptococcus</taxon>
    </lineage>
</organism>
<keyword evidence="1" id="KW-0472">Membrane</keyword>
<proteinExistence type="predicted"/>
<accession>A0A9X4MJT2</accession>
<sequence length="101" mass="11097">MSKSKNLQANIDFSTNKKRKVFNRKTGAILGGVVVTALAGSYLTIAKLPAKVHIFEKNIETVLQEYNDAGFENVQTVKISDLEYGKVSEITFVETVSVDGE</sequence>
<evidence type="ECO:0000313" key="2">
    <source>
        <dbReference type="EMBL" id="MDG4511527.1"/>
    </source>
</evidence>
<keyword evidence="1" id="KW-1133">Transmembrane helix</keyword>
<name>A0A9X4MJT2_STRSU</name>
<keyword evidence="1" id="KW-0812">Transmembrane</keyword>
<feature type="transmembrane region" description="Helical" evidence="1">
    <location>
        <begin position="27"/>
        <end position="45"/>
    </location>
</feature>
<evidence type="ECO:0000313" key="3">
    <source>
        <dbReference type="Proteomes" id="UP001152879"/>
    </source>
</evidence>
<evidence type="ECO:0000256" key="1">
    <source>
        <dbReference type="SAM" id="Phobius"/>
    </source>
</evidence>